<keyword evidence="3" id="KW-1185">Reference proteome</keyword>
<accession>A0ABN1AQ92</accession>
<gene>
    <name evidence="2" type="ORF">GCM10009544_49580</name>
</gene>
<sequence>MITSRRLPATSPSSLPGFALGLLAMASALIAVVVSIADDLSDPAFFVLLAADLLIISSMGALIGGMRVQAAEEAARLDALEPLRAGAHGDRR</sequence>
<dbReference type="Proteomes" id="UP001499895">
    <property type="component" value="Unassembled WGS sequence"/>
</dbReference>
<feature type="transmembrane region" description="Helical" evidence="1">
    <location>
        <begin position="43"/>
        <end position="63"/>
    </location>
</feature>
<comment type="caution">
    <text evidence="2">The sequence shown here is derived from an EMBL/GenBank/DDBJ whole genome shotgun (WGS) entry which is preliminary data.</text>
</comment>
<keyword evidence="1" id="KW-0472">Membrane</keyword>
<feature type="transmembrane region" description="Helical" evidence="1">
    <location>
        <begin position="15"/>
        <end position="37"/>
    </location>
</feature>
<evidence type="ECO:0000313" key="2">
    <source>
        <dbReference type="EMBL" id="GAA0481728.1"/>
    </source>
</evidence>
<keyword evidence="1" id="KW-1133">Transmembrane helix</keyword>
<protein>
    <submittedName>
        <fullName evidence="2">Uncharacterized protein</fullName>
    </submittedName>
</protein>
<evidence type="ECO:0000256" key="1">
    <source>
        <dbReference type="SAM" id="Phobius"/>
    </source>
</evidence>
<dbReference type="RefSeq" id="WP_344094678.1">
    <property type="nucleotide sequence ID" value="NZ_BAAAHB010000072.1"/>
</dbReference>
<proteinExistence type="predicted"/>
<reference evidence="2 3" key="1">
    <citation type="journal article" date="2019" name="Int. J. Syst. Evol. Microbiol.">
        <title>The Global Catalogue of Microorganisms (GCM) 10K type strain sequencing project: providing services to taxonomists for standard genome sequencing and annotation.</title>
        <authorList>
            <consortium name="The Broad Institute Genomics Platform"/>
            <consortium name="The Broad Institute Genome Sequencing Center for Infectious Disease"/>
            <person name="Wu L."/>
            <person name="Ma J."/>
        </authorList>
    </citation>
    <scope>NUCLEOTIDE SEQUENCE [LARGE SCALE GENOMIC DNA]</scope>
    <source>
        <strain evidence="2 3">JCM 10649</strain>
    </source>
</reference>
<keyword evidence="1" id="KW-0812">Transmembrane</keyword>
<evidence type="ECO:0000313" key="3">
    <source>
        <dbReference type="Proteomes" id="UP001499895"/>
    </source>
</evidence>
<organism evidence="2 3">
    <name type="scientific">Streptomyces stramineus</name>
    <dbReference type="NCBI Taxonomy" id="173861"/>
    <lineage>
        <taxon>Bacteria</taxon>
        <taxon>Bacillati</taxon>
        <taxon>Actinomycetota</taxon>
        <taxon>Actinomycetes</taxon>
        <taxon>Kitasatosporales</taxon>
        <taxon>Streptomycetaceae</taxon>
        <taxon>Streptomyces</taxon>
    </lineage>
</organism>
<dbReference type="EMBL" id="BAAAHB010000072">
    <property type="protein sequence ID" value="GAA0481728.1"/>
    <property type="molecule type" value="Genomic_DNA"/>
</dbReference>
<name>A0ABN1AQ92_9ACTN</name>